<dbReference type="RefSeq" id="WP_170860975.1">
    <property type="nucleotide sequence ID" value="NZ_FOEE01000003.1"/>
</dbReference>
<dbReference type="AlphaFoldDB" id="A0A1H8RJ98"/>
<evidence type="ECO:0000256" key="1">
    <source>
        <dbReference type="SAM" id="MobiDB-lite"/>
    </source>
</evidence>
<evidence type="ECO:0000313" key="2">
    <source>
        <dbReference type="EMBL" id="SEO66234.1"/>
    </source>
</evidence>
<accession>A0A1H8RJ98</accession>
<organism evidence="2 3">
    <name type="scientific">Trujillonella endophytica</name>
    <dbReference type="NCBI Taxonomy" id="673521"/>
    <lineage>
        <taxon>Bacteria</taxon>
        <taxon>Bacillati</taxon>
        <taxon>Actinomycetota</taxon>
        <taxon>Actinomycetes</taxon>
        <taxon>Geodermatophilales</taxon>
        <taxon>Geodermatophilaceae</taxon>
        <taxon>Trujillonella</taxon>
    </lineage>
</organism>
<keyword evidence="3" id="KW-1185">Reference proteome</keyword>
<reference evidence="3" key="1">
    <citation type="submission" date="2016-10" db="EMBL/GenBank/DDBJ databases">
        <authorList>
            <person name="Varghese N."/>
            <person name="Submissions S."/>
        </authorList>
    </citation>
    <scope>NUCLEOTIDE SEQUENCE [LARGE SCALE GENOMIC DNA]</scope>
    <source>
        <strain evidence="3">DSM 45413</strain>
    </source>
</reference>
<protein>
    <submittedName>
        <fullName evidence="2">Uncharacterized protein</fullName>
    </submittedName>
</protein>
<evidence type="ECO:0000313" key="3">
    <source>
        <dbReference type="Proteomes" id="UP000198960"/>
    </source>
</evidence>
<feature type="region of interest" description="Disordered" evidence="1">
    <location>
        <begin position="36"/>
        <end position="55"/>
    </location>
</feature>
<proteinExistence type="predicted"/>
<dbReference type="EMBL" id="FOEE01000003">
    <property type="protein sequence ID" value="SEO66234.1"/>
    <property type="molecule type" value="Genomic_DNA"/>
</dbReference>
<gene>
    <name evidence="2" type="ORF">SAMN05660991_01133</name>
</gene>
<sequence length="55" mass="6273">MTWVWIVVAVVVIGGLLGAWIANAARLARRNGQLERRSPTMRERAEKIERGQDDR</sequence>
<name>A0A1H8RJ98_9ACTN</name>
<dbReference type="Proteomes" id="UP000198960">
    <property type="component" value="Unassembled WGS sequence"/>
</dbReference>